<comment type="caution">
    <text evidence="2">The sequence shown here is derived from an EMBL/GenBank/DDBJ whole genome shotgun (WGS) entry which is preliminary data.</text>
</comment>
<proteinExistence type="predicted"/>
<reference evidence="2" key="1">
    <citation type="submission" date="2020-12" db="EMBL/GenBank/DDBJ databases">
        <title>Burkholderia cepacia complex in Mexico.</title>
        <authorList>
            <person name="Estrada P."/>
        </authorList>
    </citation>
    <scope>NUCLEOTIDE SEQUENCE</scope>
    <source>
        <strain evidence="2">871</strain>
    </source>
</reference>
<dbReference type="Proteomes" id="UP000645612">
    <property type="component" value="Unassembled WGS sequence"/>
</dbReference>
<feature type="chain" id="PRO_5034885070" evidence="1">
    <location>
        <begin position="19"/>
        <end position="475"/>
    </location>
</feature>
<keyword evidence="1" id="KW-0732">Signal</keyword>
<sequence length="475" mass="47612">MKKLIIAAAFLLAGAASAQTLTTNNLQVNGAATLSTALAFASGGTGATTQAAALTNILGASTVPLANGGTNAATAAGAVANLGLRAQQSVAATLYVDNSAGSDWAGCGTGTGANACRSIQTAYNNVAQYNDWRGVVPIIKLTSGQTYTSGLTIQQGAQTSPFVAGVNQLVLDLNGATINVTNGSDIYIRHVPIWLRVMSSSGQGTLTVSGTSGQLVDARGGGVMVEFDGHITFGAVPSPYPQIEASRAAQVTTCPVGTCSESTGYVISGGGGYFLQALLGGSVQFEGVSIAINAGITYTQAFLDADTNGSTNLNGLTWTGSNVTGPQYIASKNGTVNTNAQTGSFTACPGNGYVPGSVCGQMGYIGGRFSDPGLPTVSGCGTGAVVQNSEPGFSVVLGSGLPTTNGATVNSCVITMATRSNWNGWGHGENDTGSVANLGGQWTGPTGTAPGTLQLIWKGTGYDPNGKVVWVTMGE</sequence>
<dbReference type="AlphaFoldDB" id="A0A8I1AQ59"/>
<dbReference type="EMBL" id="JAEDXG010000002">
    <property type="protein sequence ID" value="MBH9695285.1"/>
    <property type="molecule type" value="Genomic_DNA"/>
</dbReference>
<gene>
    <name evidence="2" type="ORF">JAO13_02335</name>
</gene>
<evidence type="ECO:0000256" key="1">
    <source>
        <dbReference type="SAM" id="SignalP"/>
    </source>
</evidence>
<protein>
    <submittedName>
        <fullName evidence="2">Uncharacterized protein</fullName>
    </submittedName>
</protein>
<evidence type="ECO:0000313" key="2">
    <source>
        <dbReference type="EMBL" id="MBH9695285.1"/>
    </source>
</evidence>
<evidence type="ECO:0000313" key="3">
    <source>
        <dbReference type="Proteomes" id="UP000645612"/>
    </source>
</evidence>
<organism evidence="2 3">
    <name type="scientific">Burkholderia cepacia</name>
    <name type="common">Pseudomonas cepacia</name>
    <dbReference type="NCBI Taxonomy" id="292"/>
    <lineage>
        <taxon>Bacteria</taxon>
        <taxon>Pseudomonadati</taxon>
        <taxon>Pseudomonadota</taxon>
        <taxon>Betaproteobacteria</taxon>
        <taxon>Burkholderiales</taxon>
        <taxon>Burkholderiaceae</taxon>
        <taxon>Burkholderia</taxon>
        <taxon>Burkholderia cepacia complex</taxon>
    </lineage>
</organism>
<name>A0A8I1AQ59_BURCE</name>
<accession>A0A8I1AQ59</accession>
<feature type="signal peptide" evidence="1">
    <location>
        <begin position="1"/>
        <end position="18"/>
    </location>
</feature>
<dbReference type="RefSeq" id="WP_176129468.1">
    <property type="nucleotide sequence ID" value="NZ_CADDZZ010000001.1"/>
</dbReference>